<dbReference type="PANTHER" id="PTHR24114:SF2">
    <property type="entry name" value="F-BOX DOMAIN-CONTAINING PROTEIN-RELATED"/>
    <property type="match status" value="1"/>
</dbReference>
<sequence>MLCFLTSIDLSSNNLQEEEVLVLTKALRTNTVLKSIDLRYNSFGAQGWSAIFRALRDNQNNQIESWDLSDQKIDAETAGVLAEYVSVSAPMATLYLSNNLIGPRGGAAIAEALRGRSGLTTLNLSWNNIGPEGGVAIGKALAVNLTLTELDLSGNFICGLDEDGEGKYNESGIVALAEALGANAVLKSVDLCNNKISQQGAAAIANALRSNAALTELNIWYNDIGPEGAKTLGSAFELNAELAELYLEETKIRDEGAKALARLDFVDLCGNLGTSFGARGLVPRAKARAINRFDQAHDEIFDRQISHFISTIGGVARESANAAYMPQRVARFVDGVFTRGWEVVGEGLKSDVMASYRSIDREHQLRIKQWAKGPPLQLNNLLTWVRAKVLYAAKPADATIWKVMQDPFGASILAIKLLPFFGVNVLIYTYFFLNIDRKDEYQLVEFVLSFKGFQVINALSLAIKGALKFYYCLNSPATDTYSSTANTLEYVSTANTLDVEKCLLIASDSSEAMYSAFIYSLEVLRVGLLFAATYLLVSGKAYGGLGEIRALEQVRLDAADARTSAPRAPSLEDQKRIEKEKTRRAKDDIRRTSIEEARRTYGAEVRTGGYLPAFMRYDAYCLVILLTVGFGRLLFTGQLSTSHWMFWQTLYYMKMAYGLLSFPFLVFRLPLVGKGLVQAMPTGYDESGALVQMLSPALMKRKKAFDDRASARAHEHSIRKLQAARKRERRLDALAAARQRLLPAGGTSAAWAAGTVRRRRGGARPGGREGWPYSRLEEEDGEEDGNGTSASPTPTAGDLEAGRPLLSQLEFETRAAIAMQAQWRGYRVRAQPAWSGMPLPRMKTALALADTALMWTAEQGRLKPDYDVEDSVVEALWHPAWPLVAVSLALCLDFWIAKSTTDAFVYFLGEGLISLAILFLLTLPCVASLPFHPRARALTLATAREREERGHVTVTLLSAKRLKAAERAGTSDSYAVLNLGASKRRSSVVRNSLDPVWNESFSWNGVFSDLLQDGLVVTLFDCEKASRDDCLGMARVQLDKLLHAREATFVTPLSLQGSVRVHVQWRSAAAAWIEARGAAFAAARLPPAPAPAGPPQVQVQPASQGVLLVRLFSAMKLRSANGLPDPYAEVRLGNHCVVRSSVQWRTRDPIWDESFEFSGEMAQLLAEPLCISLYDTDGRFDAVDDSLGEATLDLSPLHSRCVAALSGTVLYMRTQPRGQVNVLVSWTSAPGDGPRD</sequence>
<feature type="transmembrane region" description="Helical" evidence="2">
    <location>
        <begin position="408"/>
        <end position="431"/>
    </location>
</feature>
<protein>
    <recommendedName>
        <fullName evidence="3">C2 domain-containing protein</fullName>
    </recommendedName>
</protein>
<proteinExistence type="predicted"/>
<evidence type="ECO:0000313" key="5">
    <source>
        <dbReference type="Proteomes" id="UP000013827"/>
    </source>
</evidence>
<organism evidence="4 5">
    <name type="scientific">Emiliania huxleyi (strain CCMP1516)</name>
    <dbReference type="NCBI Taxonomy" id="280463"/>
    <lineage>
        <taxon>Eukaryota</taxon>
        <taxon>Haptista</taxon>
        <taxon>Haptophyta</taxon>
        <taxon>Prymnesiophyceae</taxon>
        <taxon>Isochrysidales</taxon>
        <taxon>Noelaerhabdaceae</taxon>
        <taxon>Emiliania</taxon>
    </lineage>
</organism>
<keyword evidence="5" id="KW-1185">Reference proteome</keyword>
<dbReference type="InterPro" id="IPR052394">
    <property type="entry name" value="LRR-containing"/>
</dbReference>
<dbReference type="CDD" id="cd00030">
    <property type="entry name" value="C2"/>
    <property type="match status" value="2"/>
</dbReference>
<dbReference type="eggNOG" id="KOG4308">
    <property type="taxonomic scope" value="Eukaryota"/>
</dbReference>
<dbReference type="Pfam" id="PF13516">
    <property type="entry name" value="LRR_6"/>
    <property type="match status" value="2"/>
</dbReference>
<feature type="transmembrane region" description="Helical" evidence="2">
    <location>
        <begin position="651"/>
        <end position="671"/>
    </location>
</feature>
<feature type="transmembrane region" description="Helical" evidence="2">
    <location>
        <begin position="619"/>
        <end position="639"/>
    </location>
</feature>
<dbReference type="RefSeq" id="XP_005773379.1">
    <property type="nucleotide sequence ID" value="XM_005773322.1"/>
</dbReference>
<evidence type="ECO:0000313" key="4">
    <source>
        <dbReference type="EnsemblProtists" id="EOD20950"/>
    </source>
</evidence>
<evidence type="ECO:0000256" key="2">
    <source>
        <dbReference type="SAM" id="Phobius"/>
    </source>
</evidence>
<dbReference type="PaxDb" id="2903-EOD20950"/>
<dbReference type="InterPro" id="IPR000008">
    <property type="entry name" value="C2_dom"/>
</dbReference>
<evidence type="ECO:0000256" key="1">
    <source>
        <dbReference type="SAM" id="MobiDB-lite"/>
    </source>
</evidence>
<dbReference type="HOGENOM" id="CLU_267213_0_0_1"/>
<feature type="domain" description="C2" evidence="3">
    <location>
        <begin position="1091"/>
        <end position="1207"/>
    </location>
</feature>
<evidence type="ECO:0000259" key="3">
    <source>
        <dbReference type="PROSITE" id="PS50004"/>
    </source>
</evidence>
<keyword evidence="2" id="KW-0812">Transmembrane</keyword>
<accession>A0A0D3JBR5</accession>
<dbReference type="InterPro" id="IPR032675">
    <property type="entry name" value="LRR_dom_sf"/>
</dbReference>
<dbReference type="PROSITE" id="PS50096">
    <property type="entry name" value="IQ"/>
    <property type="match status" value="1"/>
</dbReference>
<keyword evidence="2" id="KW-1133">Transmembrane helix</keyword>
<dbReference type="PANTHER" id="PTHR24114">
    <property type="entry name" value="LEUCINE RICH REPEAT FAMILY PROTEIN"/>
    <property type="match status" value="1"/>
</dbReference>
<reference evidence="5" key="1">
    <citation type="journal article" date="2013" name="Nature">
        <title>Pan genome of the phytoplankton Emiliania underpins its global distribution.</title>
        <authorList>
            <person name="Read B.A."/>
            <person name="Kegel J."/>
            <person name="Klute M.J."/>
            <person name="Kuo A."/>
            <person name="Lefebvre S.C."/>
            <person name="Maumus F."/>
            <person name="Mayer C."/>
            <person name="Miller J."/>
            <person name="Monier A."/>
            <person name="Salamov A."/>
            <person name="Young J."/>
            <person name="Aguilar M."/>
            <person name="Claverie J.M."/>
            <person name="Frickenhaus S."/>
            <person name="Gonzalez K."/>
            <person name="Herman E.K."/>
            <person name="Lin Y.C."/>
            <person name="Napier J."/>
            <person name="Ogata H."/>
            <person name="Sarno A.F."/>
            <person name="Shmutz J."/>
            <person name="Schroeder D."/>
            <person name="de Vargas C."/>
            <person name="Verret F."/>
            <person name="von Dassow P."/>
            <person name="Valentin K."/>
            <person name="Van de Peer Y."/>
            <person name="Wheeler G."/>
            <person name="Dacks J.B."/>
            <person name="Delwiche C.F."/>
            <person name="Dyhrman S.T."/>
            <person name="Glockner G."/>
            <person name="John U."/>
            <person name="Richards T."/>
            <person name="Worden A.Z."/>
            <person name="Zhang X."/>
            <person name="Grigoriev I.V."/>
            <person name="Allen A.E."/>
            <person name="Bidle K."/>
            <person name="Borodovsky M."/>
            <person name="Bowler C."/>
            <person name="Brownlee C."/>
            <person name="Cock J.M."/>
            <person name="Elias M."/>
            <person name="Gladyshev V.N."/>
            <person name="Groth M."/>
            <person name="Guda C."/>
            <person name="Hadaegh A."/>
            <person name="Iglesias-Rodriguez M.D."/>
            <person name="Jenkins J."/>
            <person name="Jones B.M."/>
            <person name="Lawson T."/>
            <person name="Leese F."/>
            <person name="Lindquist E."/>
            <person name="Lobanov A."/>
            <person name="Lomsadze A."/>
            <person name="Malik S.B."/>
            <person name="Marsh M.E."/>
            <person name="Mackinder L."/>
            <person name="Mock T."/>
            <person name="Mueller-Roeber B."/>
            <person name="Pagarete A."/>
            <person name="Parker M."/>
            <person name="Probert I."/>
            <person name="Quesneville H."/>
            <person name="Raines C."/>
            <person name="Rensing S.A."/>
            <person name="Riano-Pachon D.M."/>
            <person name="Richier S."/>
            <person name="Rokitta S."/>
            <person name="Shiraiwa Y."/>
            <person name="Soanes D.M."/>
            <person name="van der Giezen M."/>
            <person name="Wahlund T.M."/>
            <person name="Williams B."/>
            <person name="Wilson W."/>
            <person name="Wolfe G."/>
            <person name="Wurch L.L."/>
        </authorList>
    </citation>
    <scope>NUCLEOTIDE SEQUENCE</scope>
</reference>
<dbReference type="PROSITE" id="PS50004">
    <property type="entry name" value="C2"/>
    <property type="match status" value="2"/>
</dbReference>
<dbReference type="SUPFAM" id="SSF52047">
    <property type="entry name" value="RNI-like"/>
    <property type="match status" value="1"/>
</dbReference>
<feature type="transmembrane region" description="Helical" evidence="2">
    <location>
        <begin position="903"/>
        <end position="926"/>
    </location>
</feature>
<reference evidence="4" key="2">
    <citation type="submission" date="2024-10" db="UniProtKB">
        <authorList>
            <consortium name="EnsemblProtists"/>
        </authorList>
    </citation>
    <scope>IDENTIFICATION</scope>
</reference>
<dbReference type="SUPFAM" id="SSF49562">
    <property type="entry name" value="C2 domain (Calcium/lipid-binding domain, CaLB)"/>
    <property type="match status" value="2"/>
</dbReference>
<dbReference type="KEGG" id="ehx:EMIHUDRAFT_207994"/>
<name>A0A0D3JBR5_EMIH1</name>
<dbReference type="Proteomes" id="UP000013827">
    <property type="component" value="Unassembled WGS sequence"/>
</dbReference>
<dbReference type="SMART" id="SM00239">
    <property type="entry name" value="C2"/>
    <property type="match status" value="2"/>
</dbReference>
<dbReference type="GeneID" id="17266497"/>
<dbReference type="Gene3D" id="3.80.10.10">
    <property type="entry name" value="Ribonuclease Inhibitor"/>
    <property type="match status" value="3"/>
</dbReference>
<dbReference type="AlphaFoldDB" id="A0A0D3JBR5"/>
<dbReference type="InterPro" id="IPR035892">
    <property type="entry name" value="C2_domain_sf"/>
</dbReference>
<keyword evidence="2" id="KW-0472">Membrane</keyword>
<feature type="domain" description="C2" evidence="3">
    <location>
        <begin position="933"/>
        <end position="1051"/>
    </location>
</feature>
<dbReference type="SMART" id="SM00368">
    <property type="entry name" value="LRR_RI"/>
    <property type="match status" value="8"/>
</dbReference>
<dbReference type="Pfam" id="PF00168">
    <property type="entry name" value="C2"/>
    <property type="match status" value="2"/>
</dbReference>
<dbReference type="eggNOG" id="KOG1013">
    <property type="taxonomic scope" value="Eukaryota"/>
</dbReference>
<dbReference type="EnsemblProtists" id="EOD20950">
    <property type="protein sequence ID" value="EOD20950"/>
    <property type="gene ID" value="EMIHUDRAFT_207994"/>
</dbReference>
<dbReference type="Gene3D" id="2.60.40.150">
    <property type="entry name" value="C2 domain"/>
    <property type="match status" value="2"/>
</dbReference>
<dbReference type="InterPro" id="IPR001611">
    <property type="entry name" value="Leu-rich_rpt"/>
</dbReference>
<feature type="region of interest" description="Disordered" evidence="1">
    <location>
        <begin position="756"/>
        <end position="800"/>
    </location>
</feature>